<proteinExistence type="predicted"/>
<accession>A0ACA9AT47</accession>
<protein>
    <submittedName>
        <fullName evidence="1">Uncharacterized protein</fullName>
    </submittedName>
</protein>
<dbReference type="Proteomes" id="UP000543799">
    <property type="component" value="Unassembled WGS sequence"/>
</dbReference>
<evidence type="ECO:0000313" key="2">
    <source>
        <dbReference type="Proteomes" id="UP000543799"/>
    </source>
</evidence>
<reference evidence="1" key="1">
    <citation type="submission" date="2020-07" db="EMBL/GenBank/DDBJ databases">
        <authorList>
            <person name="Ladero V."/>
        </authorList>
    </citation>
    <scope>NUCLEOTIDE SEQUENCE</scope>
</reference>
<comment type="caution">
    <text evidence="1">The sequence shown here is derived from an EMBL/GenBank/DDBJ whole genome shotgun (WGS) entry which is preliminary data.</text>
</comment>
<dbReference type="EMBL" id="CAJDJZ010000002">
    <property type="protein sequence ID" value="CAD0299780.1"/>
    <property type="molecule type" value="Genomic_DNA"/>
</dbReference>
<organism evidence="1 2">
    <name type="scientific">Enterococcus phage vB_EfaH_149</name>
    <dbReference type="NCBI Taxonomy" id="2730535"/>
    <lineage>
        <taxon>Viruses</taxon>
        <taxon>Duplodnaviria</taxon>
        <taxon>Heunggongvirae</taxon>
        <taxon>Uroviricota</taxon>
        <taxon>Caudoviricetes</taxon>
        <taxon>Herelleviridae</taxon>
        <taxon>Brockvirinae</taxon>
        <taxon>Kochikohdavirus</taxon>
        <taxon>Kochikohdavirus kv149</taxon>
    </lineage>
</organism>
<keyword evidence="2" id="KW-1185">Reference proteome</keyword>
<evidence type="ECO:0000313" key="1">
    <source>
        <dbReference type="EMBL" id="CAD0299780.1"/>
    </source>
</evidence>
<sequence length="321" mass="36346">MAKTLNDIIEDFDTQLNEKVKPTTDEEITKSVEEPTEPEKVEEGAEVEPEEKPNESEETAGNDGEESGVTETVEAEQEEPETVEEVAVEEPVEEPVEESAETVEKSDKTKENKDEEEEEDEEDEEDEDKKKEKDKKDKDKKDKEDKEDIEKSTEVEQVIKSSEILGAMEAIFKNMLGLSEKLDEIHREFKEAKEAKEKDEAESVEKSLLDNPEIKTGKEDSEGKAVGFVNKSVAVEEEVATEEPTVEVVVDGEQDTAEPEKEVPFRDRVQAIRPDFMETYKRVSVSGVAQRGELESVRHTWGTARTNDDLAKIEGFINKYK</sequence>
<name>A0ACA9AT47_9CAUD</name>